<keyword evidence="1" id="KW-0560">Oxidoreductase</keyword>
<dbReference type="EMBL" id="JADQTO010000036">
    <property type="protein sequence ID" value="MBG0568276.1"/>
    <property type="molecule type" value="Genomic_DNA"/>
</dbReference>
<dbReference type="InterPro" id="IPR050493">
    <property type="entry name" value="FAD-dep_Monooxygenase_BioMet"/>
</dbReference>
<evidence type="ECO:0000256" key="1">
    <source>
        <dbReference type="ARBA" id="ARBA00023002"/>
    </source>
</evidence>
<dbReference type="Pfam" id="PF01494">
    <property type="entry name" value="FAD_binding_3"/>
    <property type="match status" value="1"/>
</dbReference>
<feature type="domain" description="FAD-binding" evidence="3">
    <location>
        <begin position="4"/>
        <end position="323"/>
    </location>
</feature>
<keyword evidence="5" id="KW-1185">Reference proteome</keyword>
<name>A0A931G4T9_9ACTN</name>
<dbReference type="GO" id="GO:0004497">
    <property type="term" value="F:monooxygenase activity"/>
    <property type="evidence" value="ECO:0007669"/>
    <property type="project" value="UniProtKB-KW"/>
</dbReference>
<sequence>MSSAVVIGAGIGGLAAGLALQRRGWDVTVLERAPRLDAVGAGLAVAPNALRALDQLGVGGRLRELAALQGAAGIQRPDGGWITRTDADRAAERFGEPVILVHRATLVEVLTDGLAPGTLRLGLPAEDVDPQAGRVVTAHGPLTPDLVVAADGLRSPVRAKLFPAHPGPVYTGVTSWRIVVPHPGGTLPPAETWGAGKVFGVATLGDGRVYCYATAPAPADGRADDEQAEMLRHFGGWHEPIPSLIRSATAVTRTDIRCLDEPLARFHAGRVALLGDAAHAMTPNLGQGACQAIEDAVVLARYAEDLDRYTAERLPRTSAVMKASRRIGRMAGLNNPVAEWLRNTGMGLAGKLGPDLVLRQMDPVLSWRPPAG</sequence>
<dbReference type="SUPFAM" id="SSF51905">
    <property type="entry name" value="FAD/NAD(P)-binding domain"/>
    <property type="match status" value="1"/>
</dbReference>
<dbReference type="InterPro" id="IPR002938">
    <property type="entry name" value="FAD-bd"/>
</dbReference>
<evidence type="ECO:0000313" key="4">
    <source>
        <dbReference type="EMBL" id="MBG0568276.1"/>
    </source>
</evidence>
<protein>
    <submittedName>
        <fullName evidence="4">FAD-dependent monooxygenase</fullName>
    </submittedName>
</protein>
<dbReference type="PANTHER" id="PTHR13789">
    <property type="entry name" value="MONOOXYGENASE"/>
    <property type="match status" value="1"/>
</dbReference>
<reference evidence="4" key="1">
    <citation type="submission" date="2020-11" db="EMBL/GenBank/DDBJ databases">
        <title>Isolation and identification of active actinomycetes.</title>
        <authorList>
            <person name="Sun X."/>
        </authorList>
    </citation>
    <scope>NUCLEOTIDE SEQUENCE</scope>
    <source>
        <strain evidence="4">NEAU-A11</strain>
    </source>
</reference>
<dbReference type="AlphaFoldDB" id="A0A931G4T9"/>
<dbReference type="Gene3D" id="3.50.50.60">
    <property type="entry name" value="FAD/NAD(P)-binding domain"/>
    <property type="match status" value="1"/>
</dbReference>
<dbReference type="RefSeq" id="WP_196420051.1">
    <property type="nucleotide sequence ID" value="NZ_JADQTO010000036.1"/>
</dbReference>
<dbReference type="Proteomes" id="UP000598146">
    <property type="component" value="Unassembled WGS sequence"/>
</dbReference>
<evidence type="ECO:0000259" key="3">
    <source>
        <dbReference type="Pfam" id="PF01494"/>
    </source>
</evidence>
<evidence type="ECO:0000256" key="2">
    <source>
        <dbReference type="ARBA" id="ARBA00023033"/>
    </source>
</evidence>
<dbReference type="InterPro" id="IPR036188">
    <property type="entry name" value="FAD/NAD-bd_sf"/>
</dbReference>
<organism evidence="4 5">
    <name type="scientific">Actinoplanes aureus</name>
    <dbReference type="NCBI Taxonomy" id="2792083"/>
    <lineage>
        <taxon>Bacteria</taxon>
        <taxon>Bacillati</taxon>
        <taxon>Actinomycetota</taxon>
        <taxon>Actinomycetes</taxon>
        <taxon>Micromonosporales</taxon>
        <taxon>Micromonosporaceae</taxon>
        <taxon>Actinoplanes</taxon>
    </lineage>
</organism>
<accession>A0A931G4T9</accession>
<gene>
    <name evidence="4" type="ORF">I4J89_43315</name>
</gene>
<dbReference type="GO" id="GO:0071949">
    <property type="term" value="F:FAD binding"/>
    <property type="evidence" value="ECO:0007669"/>
    <property type="project" value="InterPro"/>
</dbReference>
<dbReference type="PRINTS" id="PR00420">
    <property type="entry name" value="RNGMNOXGNASE"/>
</dbReference>
<dbReference type="PANTHER" id="PTHR13789:SF309">
    <property type="entry name" value="PUTATIVE (AFU_ORTHOLOGUE AFUA_6G14510)-RELATED"/>
    <property type="match status" value="1"/>
</dbReference>
<evidence type="ECO:0000313" key="5">
    <source>
        <dbReference type="Proteomes" id="UP000598146"/>
    </source>
</evidence>
<keyword evidence="2 4" id="KW-0503">Monooxygenase</keyword>
<proteinExistence type="predicted"/>
<comment type="caution">
    <text evidence="4">The sequence shown here is derived from an EMBL/GenBank/DDBJ whole genome shotgun (WGS) entry which is preliminary data.</text>
</comment>